<sequence length="95" mass="10260">MADDDITTTHNHGRKRYEIHVEGELAGVIDYRDRDGAIDMYHTGVEPQFGGRGLGGKIVAFALGDARSAGAKVIATCPFIAGYVEKHPEYADLLA</sequence>
<dbReference type="InterPro" id="IPR031165">
    <property type="entry name" value="GNAT_YJDJ"/>
</dbReference>
<dbReference type="InterPro" id="IPR016181">
    <property type="entry name" value="Acyl_CoA_acyltransferase"/>
</dbReference>
<dbReference type="STRING" id="1123357.SAMN02745244_02875"/>
<dbReference type="EMBL" id="FQZG01000061">
    <property type="protein sequence ID" value="SHJ60511.1"/>
    <property type="molecule type" value="Genomic_DNA"/>
</dbReference>
<protein>
    <recommendedName>
        <fullName evidence="1">N-acetyltransferase domain-containing protein</fullName>
    </recommendedName>
</protein>
<dbReference type="RefSeq" id="WP_073189504.1">
    <property type="nucleotide sequence ID" value="NZ_FQZG01000061.1"/>
</dbReference>
<dbReference type="OrthoDB" id="5405911at2"/>
<dbReference type="SUPFAM" id="SSF55729">
    <property type="entry name" value="Acyl-CoA N-acyltransferases (Nat)"/>
    <property type="match status" value="1"/>
</dbReference>
<dbReference type="Pfam" id="PF14542">
    <property type="entry name" value="Acetyltransf_CG"/>
    <property type="match status" value="1"/>
</dbReference>
<dbReference type="PANTHER" id="PTHR31435">
    <property type="entry name" value="PROTEIN NATD1"/>
    <property type="match status" value="1"/>
</dbReference>
<dbReference type="CDD" id="cd04301">
    <property type="entry name" value="NAT_SF"/>
    <property type="match status" value="1"/>
</dbReference>
<dbReference type="PANTHER" id="PTHR31435:SF10">
    <property type="entry name" value="BSR4717 PROTEIN"/>
    <property type="match status" value="1"/>
</dbReference>
<evidence type="ECO:0000313" key="3">
    <source>
        <dbReference type="Proteomes" id="UP000184512"/>
    </source>
</evidence>
<dbReference type="Gene3D" id="3.40.630.30">
    <property type="match status" value="1"/>
</dbReference>
<feature type="domain" description="N-acetyltransferase" evidence="1">
    <location>
        <begin position="9"/>
        <end position="95"/>
    </location>
</feature>
<dbReference type="AlphaFoldDB" id="A0A1M6KNL4"/>
<organism evidence="2 3">
    <name type="scientific">Tessaracoccus bendigoensis DSM 12906</name>
    <dbReference type="NCBI Taxonomy" id="1123357"/>
    <lineage>
        <taxon>Bacteria</taxon>
        <taxon>Bacillati</taxon>
        <taxon>Actinomycetota</taxon>
        <taxon>Actinomycetes</taxon>
        <taxon>Propionibacteriales</taxon>
        <taxon>Propionibacteriaceae</taxon>
        <taxon>Tessaracoccus</taxon>
    </lineage>
</organism>
<proteinExistence type="predicted"/>
<keyword evidence="3" id="KW-1185">Reference proteome</keyword>
<evidence type="ECO:0000313" key="2">
    <source>
        <dbReference type="EMBL" id="SHJ60511.1"/>
    </source>
</evidence>
<accession>A0A1M6KNL4</accession>
<evidence type="ECO:0000259" key="1">
    <source>
        <dbReference type="PROSITE" id="PS51729"/>
    </source>
</evidence>
<gene>
    <name evidence="2" type="ORF">SAMN02745244_02875</name>
</gene>
<name>A0A1M6KNL4_9ACTN</name>
<dbReference type="InterPro" id="IPR045057">
    <property type="entry name" value="Gcn5-rel_NAT"/>
</dbReference>
<dbReference type="Proteomes" id="UP000184512">
    <property type="component" value="Unassembled WGS sequence"/>
</dbReference>
<reference evidence="2 3" key="1">
    <citation type="submission" date="2016-11" db="EMBL/GenBank/DDBJ databases">
        <authorList>
            <person name="Jaros S."/>
            <person name="Januszkiewicz K."/>
            <person name="Wedrychowicz H."/>
        </authorList>
    </citation>
    <scope>NUCLEOTIDE SEQUENCE [LARGE SCALE GENOMIC DNA]</scope>
    <source>
        <strain evidence="2 3">DSM 12906</strain>
    </source>
</reference>
<dbReference type="PROSITE" id="PS51729">
    <property type="entry name" value="GNAT_YJDJ"/>
    <property type="match status" value="1"/>
</dbReference>